<dbReference type="AlphaFoldDB" id="A0A7H1B1S5"/>
<evidence type="ECO:0000256" key="1">
    <source>
        <dbReference type="SAM" id="MobiDB-lite"/>
    </source>
</evidence>
<feature type="compositionally biased region" description="Basic and acidic residues" evidence="1">
    <location>
        <begin position="77"/>
        <end position="87"/>
    </location>
</feature>
<dbReference type="Proteomes" id="UP000516428">
    <property type="component" value="Chromosome"/>
</dbReference>
<dbReference type="KEGG" id="sxn:IAG42_02955"/>
<dbReference type="EMBL" id="CP061281">
    <property type="protein sequence ID" value="QNS02680.1"/>
    <property type="molecule type" value="Genomic_DNA"/>
</dbReference>
<feature type="transmembrane region" description="Helical" evidence="2">
    <location>
        <begin position="37"/>
        <end position="55"/>
    </location>
</feature>
<feature type="region of interest" description="Disordered" evidence="1">
    <location>
        <begin position="63"/>
        <end position="87"/>
    </location>
</feature>
<keyword evidence="2" id="KW-0472">Membrane</keyword>
<feature type="transmembrane region" description="Helical" evidence="2">
    <location>
        <begin position="7"/>
        <end position="25"/>
    </location>
</feature>
<keyword evidence="2" id="KW-1133">Transmembrane helix</keyword>
<sequence length="87" mass="9524">MRKPHVLWALVPVVAFLSTPFLPFVNGPHLWLGIPSVLAWCLFWTAGTTASLALVEHFARHTDDDEDADPADANGRAAHDSYEEAVA</sequence>
<proteinExistence type="predicted"/>
<reference evidence="3 4" key="1">
    <citation type="submission" date="2020-09" db="EMBL/GenBank/DDBJ databases">
        <title>A novel species.</title>
        <authorList>
            <person name="Gao J."/>
        </authorList>
    </citation>
    <scope>NUCLEOTIDE SEQUENCE [LARGE SCALE GENOMIC DNA]</scope>
    <source>
        <strain evidence="3 4">CRXT-Y-14</strain>
    </source>
</reference>
<evidence type="ECO:0000313" key="4">
    <source>
        <dbReference type="Proteomes" id="UP000516428"/>
    </source>
</evidence>
<keyword evidence="2" id="KW-0812">Transmembrane</keyword>
<gene>
    <name evidence="3" type="ORF">IAG42_02955</name>
</gene>
<evidence type="ECO:0000256" key="2">
    <source>
        <dbReference type="SAM" id="Phobius"/>
    </source>
</evidence>
<dbReference type="RefSeq" id="WP_188335435.1">
    <property type="nucleotide sequence ID" value="NZ_CP061281.1"/>
</dbReference>
<evidence type="ECO:0008006" key="5">
    <source>
        <dbReference type="Google" id="ProtNLM"/>
    </source>
</evidence>
<protein>
    <recommendedName>
        <fullName evidence="5">DUF3311 domain-containing protein</fullName>
    </recommendedName>
</protein>
<organism evidence="3 4">
    <name type="scientific">Streptomyces xanthii</name>
    <dbReference type="NCBI Taxonomy" id="2768069"/>
    <lineage>
        <taxon>Bacteria</taxon>
        <taxon>Bacillati</taxon>
        <taxon>Actinomycetota</taxon>
        <taxon>Actinomycetes</taxon>
        <taxon>Kitasatosporales</taxon>
        <taxon>Streptomycetaceae</taxon>
        <taxon>Streptomyces</taxon>
    </lineage>
</organism>
<accession>A0A7H1B1S5</accession>
<evidence type="ECO:0000313" key="3">
    <source>
        <dbReference type="EMBL" id="QNS02680.1"/>
    </source>
</evidence>
<name>A0A7H1B1S5_9ACTN</name>
<keyword evidence="4" id="KW-1185">Reference proteome</keyword>